<dbReference type="SUPFAM" id="SSF52467">
    <property type="entry name" value="DHS-like NAD/FAD-binding domain"/>
    <property type="match status" value="1"/>
</dbReference>
<feature type="non-terminal residue" evidence="8">
    <location>
        <position position="80"/>
    </location>
</feature>
<feature type="non-terminal residue" evidence="8">
    <location>
        <position position="1"/>
    </location>
</feature>
<evidence type="ECO:0000256" key="3">
    <source>
        <dbReference type="ARBA" id="ARBA00022723"/>
    </source>
</evidence>
<comment type="caution">
    <text evidence="8">The sequence shown here is derived from an EMBL/GenBank/DDBJ whole genome shotgun (WGS) entry which is preliminary data.</text>
</comment>
<evidence type="ECO:0000256" key="1">
    <source>
        <dbReference type="ARBA" id="ARBA00001947"/>
    </source>
</evidence>
<dbReference type="Pfam" id="PF02146">
    <property type="entry name" value="SIR2"/>
    <property type="match status" value="1"/>
</dbReference>
<keyword evidence="5" id="KW-0520">NAD</keyword>
<evidence type="ECO:0000256" key="4">
    <source>
        <dbReference type="ARBA" id="ARBA00022833"/>
    </source>
</evidence>
<dbReference type="Gene3D" id="3.30.1600.10">
    <property type="entry name" value="SIR2/SIRT2 'Small Domain"/>
    <property type="match status" value="1"/>
</dbReference>
<evidence type="ECO:0000256" key="5">
    <source>
        <dbReference type="ARBA" id="ARBA00023027"/>
    </source>
</evidence>
<organism evidence="8 9">
    <name type="scientific">Kipferlia bialata</name>
    <dbReference type="NCBI Taxonomy" id="797122"/>
    <lineage>
        <taxon>Eukaryota</taxon>
        <taxon>Metamonada</taxon>
        <taxon>Carpediemonas-like organisms</taxon>
        <taxon>Kipferlia</taxon>
    </lineage>
</organism>
<dbReference type="InterPro" id="IPR003000">
    <property type="entry name" value="Sirtuin"/>
</dbReference>
<comment type="cofactor">
    <cofactor evidence="1">
        <name>Zn(2+)</name>
        <dbReference type="ChEBI" id="CHEBI:29105"/>
    </cofactor>
</comment>
<evidence type="ECO:0000313" key="9">
    <source>
        <dbReference type="Proteomes" id="UP000265618"/>
    </source>
</evidence>
<evidence type="ECO:0000313" key="8">
    <source>
        <dbReference type="EMBL" id="GIQ90883.1"/>
    </source>
</evidence>
<evidence type="ECO:0000256" key="6">
    <source>
        <dbReference type="PROSITE-ProRule" id="PRU00236"/>
    </source>
</evidence>
<dbReference type="InterPro" id="IPR026590">
    <property type="entry name" value="Ssirtuin_cat_dom"/>
</dbReference>
<evidence type="ECO:0000256" key="2">
    <source>
        <dbReference type="ARBA" id="ARBA00022679"/>
    </source>
</evidence>
<dbReference type="GO" id="GO:0017136">
    <property type="term" value="F:histone deacetylase activity, NAD-dependent"/>
    <property type="evidence" value="ECO:0007669"/>
    <property type="project" value="TreeGrafter"/>
</dbReference>
<reference evidence="8 9" key="1">
    <citation type="journal article" date="2018" name="PLoS ONE">
        <title>The draft genome of Kipferlia bialata reveals reductive genome evolution in fornicate parasites.</title>
        <authorList>
            <person name="Tanifuji G."/>
            <person name="Takabayashi S."/>
            <person name="Kume K."/>
            <person name="Takagi M."/>
            <person name="Nakayama T."/>
            <person name="Kamikawa R."/>
            <person name="Inagaki Y."/>
            <person name="Hashimoto T."/>
        </authorList>
    </citation>
    <scope>NUCLEOTIDE SEQUENCE [LARGE SCALE GENOMIC DNA]</scope>
    <source>
        <strain evidence="8">NY0173</strain>
    </source>
</reference>
<comment type="caution">
    <text evidence="6">Lacks conserved residue(s) required for the propagation of feature annotation.</text>
</comment>
<dbReference type="PANTHER" id="PTHR11085">
    <property type="entry name" value="NAD-DEPENDENT PROTEIN DEACYLASE SIRTUIN-5, MITOCHONDRIAL-RELATED"/>
    <property type="match status" value="1"/>
</dbReference>
<dbReference type="GO" id="GO:0046872">
    <property type="term" value="F:metal ion binding"/>
    <property type="evidence" value="ECO:0007669"/>
    <property type="project" value="UniProtKB-KW"/>
</dbReference>
<dbReference type="OrthoDB" id="420264at2759"/>
<keyword evidence="4" id="KW-0862">Zinc</keyword>
<dbReference type="GO" id="GO:0005634">
    <property type="term" value="C:nucleus"/>
    <property type="evidence" value="ECO:0007669"/>
    <property type="project" value="TreeGrafter"/>
</dbReference>
<keyword evidence="3" id="KW-0479">Metal-binding</keyword>
<dbReference type="InterPro" id="IPR029035">
    <property type="entry name" value="DHS-like_NAD/FAD-binding_dom"/>
</dbReference>
<keyword evidence="9" id="KW-1185">Reference proteome</keyword>
<name>A0A9K3GPY3_9EUKA</name>
<accession>A0A9K3GPY3</accession>
<evidence type="ECO:0000259" key="7">
    <source>
        <dbReference type="PROSITE" id="PS50305"/>
    </source>
</evidence>
<proteinExistence type="predicted"/>
<dbReference type="Gene3D" id="3.40.50.1220">
    <property type="entry name" value="TPP-binding domain"/>
    <property type="match status" value="1"/>
</dbReference>
<dbReference type="Proteomes" id="UP000265618">
    <property type="component" value="Unassembled WGS sequence"/>
</dbReference>
<keyword evidence="2" id="KW-0808">Transferase</keyword>
<sequence length="80" mass="8678">AFEPTPSHAFLVMLQRKGLLRTVFTQNIDGLEGIAGIDRDKVVQAHGSFDTAHCTGCKKVYDSQLVEAAVFDGSVAHCEE</sequence>
<gene>
    <name evidence="8" type="ORF">KIPB_013854</name>
</gene>
<dbReference type="PROSITE" id="PS50305">
    <property type="entry name" value="SIRTUIN"/>
    <property type="match status" value="1"/>
</dbReference>
<dbReference type="InterPro" id="IPR026591">
    <property type="entry name" value="Sirtuin_cat_small_dom_sf"/>
</dbReference>
<feature type="domain" description="Deacetylase sirtuin-type" evidence="7">
    <location>
        <begin position="1"/>
        <end position="80"/>
    </location>
</feature>
<dbReference type="PANTHER" id="PTHR11085:SF6">
    <property type="entry name" value="NAD-DEPENDENT PROTEIN DEACETYLASE SIRTUIN-2"/>
    <property type="match status" value="1"/>
</dbReference>
<dbReference type="EMBL" id="BDIP01006808">
    <property type="protein sequence ID" value="GIQ90883.1"/>
    <property type="molecule type" value="Genomic_DNA"/>
</dbReference>
<protein>
    <submittedName>
        <fullName evidence="8">Sirtuin family protein</fullName>
    </submittedName>
</protein>
<dbReference type="GO" id="GO:0070403">
    <property type="term" value="F:NAD+ binding"/>
    <property type="evidence" value="ECO:0007669"/>
    <property type="project" value="InterPro"/>
</dbReference>
<dbReference type="AlphaFoldDB" id="A0A9K3GPY3"/>
<dbReference type="InterPro" id="IPR050134">
    <property type="entry name" value="NAD-dep_sirtuin_deacylases"/>
</dbReference>